<reference evidence="3 4" key="1">
    <citation type="submission" date="2018-02" db="EMBL/GenBank/DDBJ databases">
        <title>The genomes of Aspergillus section Nigri reveals drivers in fungal speciation.</title>
        <authorList>
            <consortium name="DOE Joint Genome Institute"/>
            <person name="Vesth T.C."/>
            <person name="Nybo J."/>
            <person name="Theobald S."/>
            <person name="Brandl J."/>
            <person name="Frisvad J.C."/>
            <person name="Nielsen K.F."/>
            <person name="Lyhne E.K."/>
            <person name="Kogle M.E."/>
            <person name="Kuo A."/>
            <person name="Riley R."/>
            <person name="Clum A."/>
            <person name="Nolan M."/>
            <person name="Lipzen A."/>
            <person name="Salamov A."/>
            <person name="Henrissat B."/>
            <person name="Wiebenga A."/>
            <person name="De vries R.P."/>
            <person name="Grigoriev I.V."/>
            <person name="Mortensen U.H."/>
            <person name="Andersen M.R."/>
            <person name="Baker S.E."/>
        </authorList>
    </citation>
    <scope>NUCLEOTIDE SEQUENCE [LARGE SCALE GENOMIC DNA]</scope>
    <source>
        <strain evidence="3 4">CBS 101889</strain>
    </source>
</reference>
<organism evidence="3 4">
    <name type="scientific">Aspergillus homomorphus (strain CBS 101889)</name>
    <dbReference type="NCBI Taxonomy" id="1450537"/>
    <lineage>
        <taxon>Eukaryota</taxon>
        <taxon>Fungi</taxon>
        <taxon>Dikarya</taxon>
        <taxon>Ascomycota</taxon>
        <taxon>Pezizomycotina</taxon>
        <taxon>Eurotiomycetes</taxon>
        <taxon>Eurotiomycetidae</taxon>
        <taxon>Eurotiales</taxon>
        <taxon>Aspergillaceae</taxon>
        <taxon>Aspergillus</taxon>
        <taxon>Aspergillus subgen. Circumdati</taxon>
    </lineage>
</organism>
<gene>
    <name evidence="3" type="ORF">BO97DRAFT_474809</name>
</gene>
<proteinExistence type="predicted"/>
<dbReference type="VEuPathDB" id="FungiDB:BO97DRAFT_474809"/>
<evidence type="ECO:0000259" key="2">
    <source>
        <dbReference type="Pfam" id="PF03959"/>
    </source>
</evidence>
<dbReference type="InterPro" id="IPR029058">
    <property type="entry name" value="AB_hydrolase_fold"/>
</dbReference>
<feature type="domain" description="Serine hydrolase" evidence="2">
    <location>
        <begin position="2"/>
        <end position="264"/>
    </location>
</feature>
<dbReference type="GO" id="GO:0019748">
    <property type="term" value="P:secondary metabolic process"/>
    <property type="evidence" value="ECO:0007669"/>
    <property type="project" value="TreeGrafter"/>
</dbReference>
<dbReference type="EMBL" id="KZ824268">
    <property type="protein sequence ID" value="RAL16800.1"/>
    <property type="molecule type" value="Genomic_DNA"/>
</dbReference>
<evidence type="ECO:0000313" key="4">
    <source>
        <dbReference type="Proteomes" id="UP000248961"/>
    </source>
</evidence>
<sequence length="280" mass="30680">MRRILCLHGHGTSADIFQAQTASFRAKLGPDYSFDFVNAPHPSPGAPGIEAIFRNSTTYTWYTHPTPEAICAAHDWVITYTREHGPYEAVCCFSQGCALASTLALYHAHNSPPIEPLPFRAAIFICGGVPLPALADLGLPVSPRAHEINRSTGALLQATAGRLSTFAADPKQIQRGVGLWDHLVESPDLLVRDPARRPDRQDVFGLDFTQFPAWATIRIPTVHIYGSKDPRWPAGIQLAEFCPDRVEYDHGGGHDIPRTTGVSTKIASLVEQVLRRVGEE</sequence>
<dbReference type="OrthoDB" id="2094269at2759"/>
<dbReference type="GeneID" id="37204645"/>
<dbReference type="InterPro" id="IPR005645">
    <property type="entry name" value="FSH-like_dom"/>
</dbReference>
<keyword evidence="1" id="KW-0378">Hydrolase</keyword>
<dbReference type="STRING" id="1450537.A0A395I955"/>
<keyword evidence="4" id="KW-1185">Reference proteome</keyword>
<dbReference type="Proteomes" id="UP000248961">
    <property type="component" value="Unassembled WGS sequence"/>
</dbReference>
<dbReference type="PANTHER" id="PTHR48070:SF7">
    <property type="entry name" value="SERINE HYDROLASE FSH DOMAIN-CONTAINING PROTEIN-RELATED"/>
    <property type="match status" value="1"/>
</dbReference>
<dbReference type="InterPro" id="IPR050593">
    <property type="entry name" value="LovG"/>
</dbReference>
<evidence type="ECO:0000256" key="1">
    <source>
        <dbReference type="ARBA" id="ARBA00022801"/>
    </source>
</evidence>
<accession>A0A395I955</accession>
<dbReference type="Pfam" id="PF03959">
    <property type="entry name" value="FSH1"/>
    <property type="match status" value="1"/>
</dbReference>
<dbReference type="SUPFAM" id="SSF53474">
    <property type="entry name" value="alpha/beta-Hydrolases"/>
    <property type="match status" value="1"/>
</dbReference>
<dbReference type="GO" id="GO:0005634">
    <property type="term" value="C:nucleus"/>
    <property type="evidence" value="ECO:0007669"/>
    <property type="project" value="TreeGrafter"/>
</dbReference>
<dbReference type="RefSeq" id="XP_025555954.1">
    <property type="nucleotide sequence ID" value="XM_025700356.1"/>
</dbReference>
<evidence type="ECO:0000313" key="3">
    <source>
        <dbReference type="EMBL" id="RAL16800.1"/>
    </source>
</evidence>
<dbReference type="PANTHER" id="PTHR48070">
    <property type="entry name" value="ESTERASE OVCA2"/>
    <property type="match status" value="1"/>
</dbReference>
<dbReference type="AlphaFoldDB" id="A0A395I955"/>
<protein>
    <recommendedName>
        <fullName evidence="2">Serine hydrolase domain-containing protein</fullName>
    </recommendedName>
</protein>
<dbReference type="GO" id="GO:0005737">
    <property type="term" value="C:cytoplasm"/>
    <property type="evidence" value="ECO:0007669"/>
    <property type="project" value="TreeGrafter"/>
</dbReference>
<dbReference type="GO" id="GO:0016787">
    <property type="term" value="F:hydrolase activity"/>
    <property type="evidence" value="ECO:0007669"/>
    <property type="project" value="UniProtKB-KW"/>
</dbReference>
<dbReference type="Gene3D" id="3.40.50.1820">
    <property type="entry name" value="alpha/beta hydrolase"/>
    <property type="match status" value="1"/>
</dbReference>
<name>A0A395I955_ASPHC</name>